<dbReference type="SUPFAM" id="SSF52540">
    <property type="entry name" value="P-loop containing nucleoside triphosphate hydrolases"/>
    <property type="match status" value="1"/>
</dbReference>
<dbReference type="InterPro" id="IPR027417">
    <property type="entry name" value="P-loop_NTPase"/>
</dbReference>
<keyword evidence="2" id="KW-0547">Nucleotide-binding</keyword>
<accession>A0A9X2ABB4</accession>
<dbReference type="GO" id="GO:0016887">
    <property type="term" value="F:ATP hydrolysis activity"/>
    <property type="evidence" value="ECO:0007669"/>
    <property type="project" value="InterPro"/>
</dbReference>
<dbReference type="RefSeq" id="WP_272879740.1">
    <property type="nucleotide sequence ID" value="NZ_JALBUF010000002.1"/>
</dbReference>
<dbReference type="SMART" id="SM00382">
    <property type="entry name" value="AAA"/>
    <property type="match status" value="1"/>
</dbReference>
<dbReference type="InterPro" id="IPR003593">
    <property type="entry name" value="AAA+_ATPase"/>
</dbReference>
<dbReference type="FunFam" id="3.40.50.300:FF:000134">
    <property type="entry name" value="Iron-enterobactin ABC transporter ATP-binding protein"/>
    <property type="match status" value="1"/>
</dbReference>
<reference evidence="6" key="1">
    <citation type="submission" date="2022-03" db="EMBL/GenBank/DDBJ databases">
        <title>Draft Genome Sequence of Firmicute Strain S0AB, a Heterotrophic Iron/Sulfur-Oxidizing Extreme Acidophile.</title>
        <authorList>
            <person name="Vergara E."/>
            <person name="Pakostova E."/>
            <person name="Johnson D.B."/>
            <person name="Holmes D.S."/>
        </authorList>
    </citation>
    <scope>NUCLEOTIDE SEQUENCE</scope>
    <source>
        <strain evidence="6">S0AB</strain>
    </source>
</reference>
<gene>
    <name evidence="6" type="primary">fepC</name>
    <name evidence="6" type="ORF">MM817_01037</name>
</gene>
<organism evidence="6 7">
    <name type="scientific">Sulfoacidibacillus ferrooxidans</name>
    <dbReference type="NCBI Taxonomy" id="2005001"/>
    <lineage>
        <taxon>Bacteria</taxon>
        <taxon>Bacillati</taxon>
        <taxon>Bacillota</taxon>
        <taxon>Bacilli</taxon>
        <taxon>Bacillales</taxon>
        <taxon>Alicyclobacillaceae</taxon>
        <taxon>Sulfoacidibacillus</taxon>
    </lineage>
</organism>
<evidence type="ECO:0000256" key="4">
    <source>
        <dbReference type="ARBA" id="ARBA00022967"/>
    </source>
</evidence>
<dbReference type="Pfam" id="PF00005">
    <property type="entry name" value="ABC_tran"/>
    <property type="match status" value="1"/>
</dbReference>
<dbReference type="Gene3D" id="3.40.50.300">
    <property type="entry name" value="P-loop containing nucleotide triphosphate hydrolases"/>
    <property type="match status" value="1"/>
</dbReference>
<dbReference type="PROSITE" id="PS00211">
    <property type="entry name" value="ABC_TRANSPORTER_1"/>
    <property type="match status" value="1"/>
</dbReference>
<dbReference type="InterPro" id="IPR017871">
    <property type="entry name" value="ABC_transporter-like_CS"/>
</dbReference>
<dbReference type="GO" id="GO:0005524">
    <property type="term" value="F:ATP binding"/>
    <property type="evidence" value="ECO:0007669"/>
    <property type="project" value="UniProtKB-KW"/>
</dbReference>
<sequence>MHVLSCEDLSLIPRIHHISCHLSQGEMVALIGPNGAGKSTLLKLIAGVIQPTSGAISIAGENGRKLTAKKRAQILGYLPQQTVIDVGYSVADVVAMGFYARLRHGFADELDAILEKTGLGSLRDRDIRSLSGGERQRVLLGKVLAQDAPLLLLDEPVTGLDVRYQVELLELSKALVAEGKTILVTLHDLEQVVRYATRVMVIHEGLLVAQGDPLQVLTDQLMEKVFGVRVSSFPDPVTGHPRLSMVSMSV</sequence>
<keyword evidence="4" id="KW-1278">Translocase</keyword>
<dbReference type="PANTHER" id="PTHR42794">
    <property type="entry name" value="HEMIN IMPORT ATP-BINDING PROTEIN HMUV"/>
    <property type="match status" value="1"/>
</dbReference>
<proteinExistence type="predicted"/>
<dbReference type="PANTHER" id="PTHR42794:SF1">
    <property type="entry name" value="HEMIN IMPORT ATP-BINDING PROTEIN HMUV"/>
    <property type="match status" value="1"/>
</dbReference>
<evidence type="ECO:0000313" key="7">
    <source>
        <dbReference type="Proteomes" id="UP001139263"/>
    </source>
</evidence>
<evidence type="ECO:0000256" key="1">
    <source>
        <dbReference type="ARBA" id="ARBA00022448"/>
    </source>
</evidence>
<keyword evidence="3 6" id="KW-0067">ATP-binding</keyword>
<evidence type="ECO:0000256" key="2">
    <source>
        <dbReference type="ARBA" id="ARBA00022741"/>
    </source>
</evidence>
<evidence type="ECO:0000259" key="5">
    <source>
        <dbReference type="PROSITE" id="PS50893"/>
    </source>
</evidence>
<dbReference type="PROSITE" id="PS50893">
    <property type="entry name" value="ABC_TRANSPORTER_2"/>
    <property type="match status" value="1"/>
</dbReference>
<protein>
    <submittedName>
        <fullName evidence="6">Ferric enterobactin transport ATP-binding protein FepC</fullName>
    </submittedName>
</protein>
<comment type="caution">
    <text evidence="6">The sequence shown here is derived from an EMBL/GenBank/DDBJ whole genome shotgun (WGS) entry which is preliminary data.</text>
</comment>
<dbReference type="EMBL" id="JALBUF010000002">
    <property type="protein sequence ID" value="MCI0182768.1"/>
    <property type="molecule type" value="Genomic_DNA"/>
</dbReference>
<dbReference type="AlphaFoldDB" id="A0A9X2ABB4"/>
<feature type="domain" description="ABC transporter" evidence="5">
    <location>
        <begin position="4"/>
        <end position="229"/>
    </location>
</feature>
<evidence type="ECO:0000256" key="3">
    <source>
        <dbReference type="ARBA" id="ARBA00022840"/>
    </source>
</evidence>
<dbReference type="CDD" id="cd03214">
    <property type="entry name" value="ABC_Iron-Siderophores_B12_Hemin"/>
    <property type="match status" value="1"/>
</dbReference>
<keyword evidence="1" id="KW-0813">Transport</keyword>
<dbReference type="InterPro" id="IPR003439">
    <property type="entry name" value="ABC_transporter-like_ATP-bd"/>
</dbReference>
<name>A0A9X2ABB4_9BACL</name>
<dbReference type="Proteomes" id="UP001139263">
    <property type="component" value="Unassembled WGS sequence"/>
</dbReference>
<keyword evidence="7" id="KW-1185">Reference proteome</keyword>
<evidence type="ECO:0000313" key="6">
    <source>
        <dbReference type="EMBL" id="MCI0182768.1"/>
    </source>
</evidence>